<accession>A0A0N4ZDE9</accession>
<evidence type="ECO:0000313" key="4">
    <source>
        <dbReference type="WBParaSite" id="PTRK_0000561000.1"/>
    </source>
</evidence>
<organism evidence="3 4">
    <name type="scientific">Parastrongyloides trichosuri</name>
    <name type="common">Possum-specific nematode worm</name>
    <dbReference type="NCBI Taxonomy" id="131310"/>
    <lineage>
        <taxon>Eukaryota</taxon>
        <taxon>Metazoa</taxon>
        <taxon>Ecdysozoa</taxon>
        <taxon>Nematoda</taxon>
        <taxon>Chromadorea</taxon>
        <taxon>Rhabditida</taxon>
        <taxon>Tylenchina</taxon>
        <taxon>Panagrolaimomorpha</taxon>
        <taxon>Strongyloidoidea</taxon>
        <taxon>Strongyloididae</taxon>
        <taxon>Parastrongyloides</taxon>
    </lineage>
</organism>
<proteinExistence type="predicted"/>
<keyword evidence="3" id="KW-1185">Reference proteome</keyword>
<evidence type="ECO:0000259" key="2">
    <source>
        <dbReference type="Pfam" id="PF01431"/>
    </source>
</evidence>
<dbReference type="Gene3D" id="3.40.390.10">
    <property type="entry name" value="Collagenase (Catalytic Domain)"/>
    <property type="match status" value="2"/>
</dbReference>
<feature type="domain" description="Peptidase M13 C-terminal" evidence="2">
    <location>
        <begin position="268"/>
        <end position="411"/>
    </location>
</feature>
<dbReference type="WBParaSite" id="PTRK_0000561000.1">
    <property type="protein sequence ID" value="PTRK_0000561000.1"/>
    <property type="gene ID" value="PTRK_0000561000"/>
</dbReference>
<dbReference type="SUPFAM" id="SSF55486">
    <property type="entry name" value="Metalloproteases ('zincins'), catalytic domain"/>
    <property type="match status" value="1"/>
</dbReference>
<dbReference type="InterPro" id="IPR000718">
    <property type="entry name" value="Peptidase_M13"/>
</dbReference>
<dbReference type="STRING" id="131310.A0A0N4ZDE9"/>
<dbReference type="AlphaFoldDB" id="A0A0N4ZDE9"/>
<dbReference type="InterPro" id="IPR024079">
    <property type="entry name" value="MetalloPept_cat_dom_sf"/>
</dbReference>
<evidence type="ECO:0000313" key="3">
    <source>
        <dbReference type="Proteomes" id="UP000038045"/>
    </source>
</evidence>
<feature type="chain" id="PRO_5012904291" evidence="1">
    <location>
        <begin position="16"/>
        <end position="413"/>
    </location>
</feature>
<reference evidence="4" key="1">
    <citation type="submission" date="2017-02" db="UniProtKB">
        <authorList>
            <consortium name="WormBaseParasite"/>
        </authorList>
    </citation>
    <scope>IDENTIFICATION</scope>
</reference>
<dbReference type="Pfam" id="PF01431">
    <property type="entry name" value="Peptidase_M13"/>
    <property type="match status" value="1"/>
</dbReference>
<dbReference type="PRINTS" id="PR00786">
    <property type="entry name" value="NEPRILYSIN"/>
</dbReference>
<name>A0A0N4ZDE9_PARTI</name>
<dbReference type="PANTHER" id="PTHR11733:SF164">
    <property type="entry name" value="NEPRILYSIN"/>
    <property type="match status" value="1"/>
</dbReference>
<feature type="signal peptide" evidence="1">
    <location>
        <begin position="1"/>
        <end position="15"/>
    </location>
</feature>
<evidence type="ECO:0000256" key="1">
    <source>
        <dbReference type="SAM" id="SignalP"/>
    </source>
</evidence>
<keyword evidence="1" id="KW-0732">Signal</keyword>
<dbReference type="PROSITE" id="PS51885">
    <property type="entry name" value="NEPRILYSIN"/>
    <property type="match status" value="1"/>
</dbReference>
<dbReference type="Gene3D" id="1.10.1380.10">
    <property type="entry name" value="Neutral endopeptidase , domain2"/>
    <property type="match status" value="2"/>
</dbReference>
<dbReference type="PANTHER" id="PTHR11733">
    <property type="entry name" value="ZINC METALLOPROTEASE FAMILY M13 NEPRILYSIN-RELATED"/>
    <property type="match status" value="1"/>
</dbReference>
<protein>
    <submittedName>
        <fullName evidence="4">Peptidase_M13 domain-containing protein</fullName>
    </submittedName>
</protein>
<dbReference type="GO" id="GO:0016485">
    <property type="term" value="P:protein processing"/>
    <property type="evidence" value="ECO:0007669"/>
    <property type="project" value="TreeGrafter"/>
</dbReference>
<dbReference type="InterPro" id="IPR018497">
    <property type="entry name" value="Peptidase_M13_C"/>
</dbReference>
<sequence length="413" mass="49116">MNIIYLFILFSFIHSQNPGSLYRNLPNVDFNLARELLLETIDTTISPCDDFYAFACGKWIYNEKQPRPGKRLLREKRTMERVEKKFYEKLLSSDPPNYKATWKIREVIRICAEERYKKEQLQIDIQTAYRKCIAENLLFGSYAYITITLNTMFSQKQITELYEVITDMFEMLKYEFNKLAIEKRWLDYESIRKIKYKLNELSAVMVYNSKDFSIVEMEKVYDELKFHDNTPYQELKKIVQDFIERKNRDNENIFNDKLGNPLNTLGRYHIGNNIFYIYLGLLTEPTFTLTLPTAMMFGGYGSIMGHEIVHGFDEMGLNFTKRSTREDLFSKFSMKEYNKRRQCIINRYNIEKLLDLNIDGARTLEENIADHGGVKIAYRAFKRFIKENKIPDQKISGLEYLSSDQIFFISFFK</sequence>
<dbReference type="Proteomes" id="UP000038045">
    <property type="component" value="Unplaced"/>
</dbReference>
<dbReference type="InterPro" id="IPR042089">
    <property type="entry name" value="Peptidase_M13_dom_2"/>
</dbReference>
<dbReference type="GO" id="GO:0004222">
    <property type="term" value="F:metalloendopeptidase activity"/>
    <property type="evidence" value="ECO:0007669"/>
    <property type="project" value="InterPro"/>
</dbReference>
<dbReference type="GO" id="GO:0005886">
    <property type="term" value="C:plasma membrane"/>
    <property type="evidence" value="ECO:0007669"/>
    <property type="project" value="TreeGrafter"/>
</dbReference>